<dbReference type="OrthoDB" id="9794725at2"/>
<dbReference type="InterPro" id="IPR036514">
    <property type="entry name" value="SGNH_hydro_sf"/>
</dbReference>
<dbReference type="EMBL" id="LT629772">
    <property type="protein sequence ID" value="SDS07481.1"/>
    <property type="molecule type" value="Genomic_DNA"/>
</dbReference>
<dbReference type="STRING" id="630515.SAMN04489812_0804"/>
<evidence type="ECO:0000313" key="2">
    <source>
        <dbReference type="EMBL" id="SDS07481.1"/>
    </source>
</evidence>
<sequence length="199" mass="21533">MIKPDSVVVCYGDSITDAGRFGDPDALGTGYVRRLADRLSEQTVINSGVGGNRAVDLQARLADDVLAHRPDLVSIMIGINDTWRRFDRDDPTSAEDFERSYRDIATRITDTGAGLVLLEPFVLPVTEEQATAWREDLAPRIETVHRLATEFGAPVVALDAELNKLAAASSAAELAEDGVHPTAIGHDEIARLWLAAVQA</sequence>
<dbReference type="RefSeq" id="WP_091520236.1">
    <property type="nucleotide sequence ID" value="NZ_LT629772.1"/>
</dbReference>
<name>A0A1H1P8B1_9ACTN</name>
<dbReference type="SUPFAM" id="SSF52266">
    <property type="entry name" value="SGNH hydrolase"/>
    <property type="match status" value="1"/>
</dbReference>
<dbReference type="InterPro" id="IPR013830">
    <property type="entry name" value="SGNH_hydro"/>
</dbReference>
<dbReference type="Pfam" id="PF13472">
    <property type="entry name" value="Lipase_GDSL_2"/>
    <property type="match status" value="1"/>
</dbReference>
<evidence type="ECO:0000313" key="3">
    <source>
        <dbReference type="Proteomes" id="UP000199103"/>
    </source>
</evidence>
<accession>A0A1H1P8B1</accession>
<dbReference type="PANTHER" id="PTHR30383">
    <property type="entry name" value="THIOESTERASE 1/PROTEASE 1/LYSOPHOSPHOLIPASE L1"/>
    <property type="match status" value="1"/>
</dbReference>
<dbReference type="Proteomes" id="UP000199103">
    <property type="component" value="Chromosome I"/>
</dbReference>
<dbReference type="GO" id="GO:0004622">
    <property type="term" value="F:phosphatidylcholine lysophospholipase activity"/>
    <property type="evidence" value="ECO:0007669"/>
    <property type="project" value="TreeGrafter"/>
</dbReference>
<keyword evidence="3" id="KW-1185">Reference proteome</keyword>
<dbReference type="InterPro" id="IPR051532">
    <property type="entry name" value="Ester_Hydrolysis_Enzymes"/>
</dbReference>
<dbReference type="AlphaFoldDB" id="A0A1H1P8B1"/>
<dbReference type="CDD" id="cd01834">
    <property type="entry name" value="SGNH_hydrolase_like_2"/>
    <property type="match status" value="1"/>
</dbReference>
<dbReference type="Gene3D" id="3.40.50.1110">
    <property type="entry name" value="SGNH hydrolase"/>
    <property type="match status" value="1"/>
</dbReference>
<gene>
    <name evidence="2" type="ORF">SAMN04489812_0804</name>
</gene>
<organism evidence="2 3">
    <name type="scientific">Microlunatus soli</name>
    <dbReference type="NCBI Taxonomy" id="630515"/>
    <lineage>
        <taxon>Bacteria</taxon>
        <taxon>Bacillati</taxon>
        <taxon>Actinomycetota</taxon>
        <taxon>Actinomycetes</taxon>
        <taxon>Propionibacteriales</taxon>
        <taxon>Propionibacteriaceae</taxon>
        <taxon>Microlunatus</taxon>
    </lineage>
</organism>
<dbReference type="PANTHER" id="PTHR30383:SF5">
    <property type="entry name" value="SGNH HYDROLASE-TYPE ESTERASE DOMAIN-CONTAINING PROTEIN"/>
    <property type="match status" value="1"/>
</dbReference>
<reference evidence="2 3" key="1">
    <citation type="submission" date="2016-10" db="EMBL/GenBank/DDBJ databases">
        <authorList>
            <person name="de Groot N.N."/>
        </authorList>
    </citation>
    <scope>NUCLEOTIDE SEQUENCE [LARGE SCALE GENOMIC DNA]</scope>
    <source>
        <strain evidence="2 3">DSM 21800</strain>
    </source>
</reference>
<protein>
    <submittedName>
        <fullName evidence="2">Lysophospholipase L1</fullName>
    </submittedName>
</protein>
<evidence type="ECO:0000259" key="1">
    <source>
        <dbReference type="Pfam" id="PF13472"/>
    </source>
</evidence>
<feature type="domain" description="SGNH hydrolase-type esterase" evidence="1">
    <location>
        <begin position="10"/>
        <end position="187"/>
    </location>
</feature>
<proteinExistence type="predicted"/>